<evidence type="ECO:0008006" key="3">
    <source>
        <dbReference type="Google" id="ProtNLM"/>
    </source>
</evidence>
<keyword evidence="2" id="KW-1185">Reference proteome</keyword>
<reference evidence="1 2" key="1">
    <citation type="submission" date="2014-04" db="EMBL/GenBank/DDBJ databases">
        <authorList>
            <consortium name="DOE Joint Genome Institute"/>
            <person name="Kuo A."/>
            <person name="Gay G."/>
            <person name="Dore J."/>
            <person name="Kohler A."/>
            <person name="Nagy L.G."/>
            <person name="Floudas D."/>
            <person name="Copeland A."/>
            <person name="Barry K.W."/>
            <person name="Cichocki N."/>
            <person name="Veneault-Fourrey C."/>
            <person name="LaButti K."/>
            <person name="Lindquist E.A."/>
            <person name="Lipzen A."/>
            <person name="Lundell T."/>
            <person name="Morin E."/>
            <person name="Murat C."/>
            <person name="Sun H."/>
            <person name="Tunlid A."/>
            <person name="Henrissat B."/>
            <person name="Grigoriev I.V."/>
            <person name="Hibbett D.S."/>
            <person name="Martin F."/>
            <person name="Nordberg H.P."/>
            <person name="Cantor M.N."/>
            <person name="Hua S.X."/>
        </authorList>
    </citation>
    <scope>NUCLEOTIDE SEQUENCE [LARGE SCALE GENOMIC DNA]</scope>
    <source>
        <strain evidence="2">h7</strain>
    </source>
</reference>
<protein>
    <recommendedName>
        <fullName evidence="3">F-box domain-containing protein</fullName>
    </recommendedName>
</protein>
<dbReference type="HOGENOM" id="CLU_045278_1_0_1"/>
<evidence type="ECO:0000313" key="2">
    <source>
        <dbReference type="Proteomes" id="UP000053424"/>
    </source>
</evidence>
<dbReference type="AlphaFoldDB" id="A0A0C3BJR8"/>
<gene>
    <name evidence="1" type="ORF">M413DRAFT_31161</name>
</gene>
<sequence>MPPPIYQISQELIDKIIDDLAESLEGSFLPRSQYHIFRRIKIESEGAFLHKYTIKRCKALGQILTQSPQIATYVQELRLDIQPNDKIGLHETPSFMQAINQISQAHRPLDKLTLGAYSQPCQLRDPQGFLDLFTRPFISPFITSLHIHGLDNAPIRMIQECVNLSALTLTLADLECDSRPNLSRQHVARPRLRSLTYRASPEAIKKLTGKGFTYHPIHLSTLRVLTIYTDEIEDILCAQSIIRATNSLEELYLVTEDNTCIPPRYYKQHVSLEGNINLKKSNLRILHASVVFGLSDDERLSGMISILKTVPAVNSLRSFRLSVYVGFVTNVGPEDLLDADWESLAAQIPRISSGKALAFQLLFHFLDNENTSRRREKQSQRMRMARSLCANQLRRLVGELLRMLDPAVALSTDINVLYHDANDIY</sequence>
<proteinExistence type="predicted"/>
<dbReference type="OrthoDB" id="2745898at2759"/>
<dbReference type="Proteomes" id="UP000053424">
    <property type="component" value="Unassembled WGS sequence"/>
</dbReference>
<organism evidence="1 2">
    <name type="scientific">Hebeloma cylindrosporum</name>
    <dbReference type="NCBI Taxonomy" id="76867"/>
    <lineage>
        <taxon>Eukaryota</taxon>
        <taxon>Fungi</taxon>
        <taxon>Dikarya</taxon>
        <taxon>Basidiomycota</taxon>
        <taxon>Agaricomycotina</taxon>
        <taxon>Agaricomycetes</taxon>
        <taxon>Agaricomycetidae</taxon>
        <taxon>Agaricales</taxon>
        <taxon>Agaricineae</taxon>
        <taxon>Hymenogastraceae</taxon>
        <taxon>Hebeloma</taxon>
    </lineage>
</organism>
<dbReference type="EMBL" id="KN831800">
    <property type="protein sequence ID" value="KIM36985.1"/>
    <property type="molecule type" value="Genomic_DNA"/>
</dbReference>
<reference evidence="2" key="2">
    <citation type="submission" date="2015-01" db="EMBL/GenBank/DDBJ databases">
        <title>Evolutionary Origins and Diversification of the Mycorrhizal Mutualists.</title>
        <authorList>
            <consortium name="DOE Joint Genome Institute"/>
            <consortium name="Mycorrhizal Genomics Consortium"/>
            <person name="Kohler A."/>
            <person name="Kuo A."/>
            <person name="Nagy L.G."/>
            <person name="Floudas D."/>
            <person name="Copeland A."/>
            <person name="Barry K.W."/>
            <person name="Cichocki N."/>
            <person name="Veneault-Fourrey C."/>
            <person name="LaButti K."/>
            <person name="Lindquist E.A."/>
            <person name="Lipzen A."/>
            <person name="Lundell T."/>
            <person name="Morin E."/>
            <person name="Murat C."/>
            <person name="Riley R."/>
            <person name="Ohm R."/>
            <person name="Sun H."/>
            <person name="Tunlid A."/>
            <person name="Henrissat B."/>
            <person name="Grigoriev I.V."/>
            <person name="Hibbett D.S."/>
            <person name="Martin F."/>
        </authorList>
    </citation>
    <scope>NUCLEOTIDE SEQUENCE [LARGE SCALE GENOMIC DNA]</scope>
    <source>
        <strain evidence="2">h7</strain>
    </source>
</reference>
<accession>A0A0C3BJR8</accession>
<name>A0A0C3BJR8_HEBCY</name>
<evidence type="ECO:0000313" key="1">
    <source>
        <dbReference type="EMBL" id="KIM36985.1"/>
    </source>
</evidence>